<dbReference type="PROSITE" id="PS00080">
    <property type="entry name" value="MULTICOPPER_OXIDASE2"/>
    <property type="match status" value="1"/>
</dbReference>
<dbReference type="Pfam" id="PF07732">
    <property type="entry name" value="Cu-oxidase_3"/>
    <property type="match status" value="1"/>
</dbReference>
<dbReference type="SUPFAM" id="SSF49503">
    <property type="entry name" value="Cupredoxins"/>
    <property type="match status" value="3"/>
</dbReference>
<dbReference type="GO" id="GO:0005507">
    <property type="term" value="F:copper ion binding"/>
    <property type="evidence" value="ECO:0007669"/>
    <property type="project" value="InterPro"/>
</dbReference>
<dbReference type="InterPro" id="IPR045087">
    <property type="entry name" value="Cu-oxidase_fam"/>
</dbReference>
<evidence type="ECO:0000256" key="3">
    <source>
        <dbReference type="ARBA" id="ARBA00023008"/>
    </source>
</evidence>
<dbReference type="RefSeq" id="WP_145678051.1">
    <property type="nucleotide sequence ID" value="NZ_VITF01000008.1"/>
</dbReference>
<dbReference type="InterPro" id="IPR002355">
    <property type="entry name" value="Cu_oxidase_Cu_BS"/>
</dbReference>
<evidence type="ECO:0000256" key="4">
    <source>
        <dbReference type="SAM" id="MobiDB-lite"/>
    </source>
</evidence>
<evidence type="ECO:0000259" key="5">
    <source>
        <dbReference type="Pfam" id="PF00394"/>
    </source>
</evidence>
<keyword evidence="2" id="KW-0560">Oxidoreductase</keyword>
<dbReference type="InterPro" id="IPR011707">
    <property type="entry name" value="Cu-oxidase-like_N"/>
</dbReference>
<keyword evidence="1" id="KW-0479">Metal-binding</keyword>
<evidence type="ECO:0000256" key="2">
    <source>
        <dbReference type="ARBA" id="ARBA00023002"/>
    </source>
</evidence>
<dbReference type="InterPro" id="IPR034279">
    <property type="entry name" value="CuRO_3_CopA"/>
</dbReference>
<accession>A0A560B1T2</accession>
<dbReference type="PROSITE" id="PS00079">
    <property type="entry name" value="MULTICOPPER_OXIDASE1"/>
    <property type="match status" value="1"/>
</dbReference>
<evidence type="ECO:0000313" key="9">
    <source>
        <dbReference type="Proteomes" id="UP000316083"/>
    </source>
</evidence>
<evidence type="ECO:0000259" key="6">
    <source>
        <dbReference type="Pfam" id="PF07731"/>
    </source>
</evidence>
<evidence type="ECO:0000259" key="7">
    <source>
        <dbReference type="Pfam" id="PF07732"/>
    </source>
</evidence>
<name>A0A560B1T2_AZOBR</name>
<dbReference type="CDD" id="cd13887">
    <property type="entry name" value="CuRO_2_MCO_like_2"/>
    <property type="match status" value="1"/>
</dbReference>
<dbReference type="CDD" id="cd13865">
    <property type="entry name" value="CuRO_1_LCC_like_3"/>
    <property type="match status" value="1"/>
</dbReference>
<dbReference type="GO" id="GO:0016491">
    <property type="term" value="F:oxidoreductase activity"/>
    <property type="evidence" value="ECO:0007669"/>
    <property type="project" value="UniProtKB-KW"/>
</dbReference>
<proteinExistence type="predicted"/>
<keyword evidence="3" id="KW-0186">Copper</keyword>
<feature type="region of interest" description="Disordered" evidence="4">
    <location>
        <begin position="195"/>
        <end position="218"/>
    </location>
</feature>
<protein>
    <submittedName>
        <fullName evidence="8">FtsP/CotA-like multicopper oxidase with cupredoxin domain</fullName>
    </submittedName>
</protein>
<dbReference type="InterPro" id="IPR011706">
    <property type="entry name" value="Cu-oxidase_C"/>
</dbReference>
<dbReference type="CDD" id="cd13896">
    <property type="entry name" value="CuRO_3_CopA"/>
    <property type="match status" value="1"/>
</dbReference>
<dbReference type="InterPro" id="IPR033138">
    <property type="entry name" value="Cu_oxidase_CS"/>
</dbReference>
<feature type="domain" description="Plastocyanin-like" evidence="6">
    <location>
        <begin position="393"/>
        <end position="501"/>
    </location>
</feature>
<dbReference type="PANTHER" id="PTHR11709:SF394">
    <property type="entry name" value="FI03373P-RELATED"/>
    <property type="match status" value="1"/>
</dbReference>
<dbReference type="EMBL" id="VITF01000008">
    <property type="protein sequence ID" value="TWA66571.1"/>
    <property type="molecule type" value="Genomic_DNA"/>
</dbReference>
<dbReference type="Proteomes" id="UP000316083">
    <property type="component" value="Unassembled WGS sequence"/>
</dbReference>
<sequence length="506" mass="53554">MTSLQTRRRFLASAASAAALGGLSTVIPTLVPGAARPAWAAAPLRLAVERRVLEVKGKPASVFGIRQPDGTSGLFLDPGQRFLVDLTNRAGEDAVIHWHGMTPPYAQDGVADANRPLIRNGASQSYDFDPRPGTHWMHSHHGLQEQLLMAAPLIVRTADDRRADAQEVTVLLHDFTFKDPAEVLAGLTGGGMNHGGGHGAGHGGGHGGHGGGHGGAMPMMDHSAMKGMGGMTMAAMDLNDVEYDAYLANDRTLDDPEVVRVERGGRVRLRLINGATSTAFHIDLGALDGTVVAADGNPVQPVTGRRFGMVMGQRLDILVQLPAGGGAFPILAQREGERQRTGIVLATPGAAVGRTAGLADAAAGPVDLSLERRLTALDPLSERPVGADFTIRLTGGMAPYVWTIDDRPFGEHRPLTVRKGQRVSITMVNESPMAHPMHLHGQHFQVTALNGTALAGAVRDTVLVPMNGSATIAFDADNPGRWPLHCHNLLHMATGMMTELVCEQTI</sequence>
<feature type="domain" description="Plastocyanin-like" evidence="7">
    <location>
        <begin position="76"/>
        <end position="157"/>
    </location>
</feature>
<evidence type="ECO:0000313" key="8">
    <source>
        <dbReference type="EMBL" id="TWA66571.1"/>
    </source>
</evidence>
<dbReference type="AlphaFoldDB" id="A0A560B1T2"/>
<dbReference type="PROSITE" id="PS51318">
    <property type="entry name" value="TAT"/>
    <property type="match status" value="1"/>
</dbReference>
<gene>
    <name evidence="8" type="ORF">FBZ82_108239</name>
</gene>
<dbReference type="InterPro" id="IPR001117">
    <property type="entry name" value="Cu-oxidase_2nd"/>
</dbReference>
<feature type="compositionally biased region" description="Gly residues" evidence="4">
    <location>
        <begin position="195"/>
        <end position="215"/>
    </location>
</feature>
<reference evidence="8 9" key="1">
    <citation type="submission" date="2019-06" db="EMBL/GenBank/DDBJ databases">
        <title>Genomic Encyclopedia of Type Strains, Phase IV (KMG-V): Genome sequencing to study the core and pangenomes of soil and plant-associated prokaryotes.</title>
        <authorList>
            <person name="Whitman W."/>
        </authorList>
    </citation>
    <scope>NUCLEOTIDE SEQUENCE [LARGE SCALE GENOMIC DNA]</scope>
    <source>
        <strain evidence="8 9">BR 11796</strain>
    </source>
</reference>
<evidence type="ECO:0000256" key="1">
    <source>
        <dbReference type="ARBA" id="ARBA00022723"/>
    </source>
</evidence>
<comment type="caution">
    <text evidence="8">The sequence shown here is derived from an EMBL/GenBank/DDBJ whole genome shotgun (WGS) entry which is preliminary data.</text>
</comment>
<dbReference type="PANTHER" id="PTHR11709">
    <property type="entry name" value="MULTI-COPPER OXIDASE"/>
    <property type="match status" value="1"/>
</dbReference>
<dbReference type="Pfam" id="PF07731">
    <property type="entry name" value="Cu-oxidase_2"/>
    <property type="match status" value="1"/>
</dbReference>
<dbReference type="InterPro" id="IPR008972">
    <property type="entry name" value="Cupredoxin"/>
</dbReference>
<organism evidence="8 9">
    <name type="scientific">Azospirillum brasilense</name>
    <dbReference type="NCBI Taxonomy" id="192"/>
    <lineage>
        <taxon>Bacteria</taxon>
        <taxon>Pseudomonadati</taxon>
        <taxon>Pseudomonadota</taxon>
        <taxon>Alphaproteobacteria</taxon>
        <taxon>Rhodospirillales</taxon>
        <taxon>Azospirillaceae</taxon>
        <taxon>Azospirillum</taxon>
    </lineage>
</organism>
<dbReference type="Pfam" id="PF00394">
    <property type="entry name" value="Cu-oxidase"/>
    <property type="match status" value="1"/>
</dbReference>
<dbReference type="InterPro" id="IPR006311">
    <property type="entry name" value="TAT_signal"/>
</dbReference>
<feature type="domain" description="Plastocyanin-like" evidence="5">
    <location>
        <begin position="220"/>
        <end position="341"/>
    </location>
</feature>
<dbReference type="Gene3D" id="2.60.40.420">
    <property type="entry name" value="Cupredoxins - blue copper proteins"/>
    <property type="match status" value="3"/>
</dbReference>